<dbReference type="Pfam" id="PF13412">
    <property type="entry name" value="HTH_24"/>
    <property type="match status" value="1"/>
</dbReference>
<dbReference type="PRINTS" id="PR00033">
    <property type="entry name" value="HTHASNC"/>
</dbReference>
<dbReference type="InterPro" id="IPR019888">
    <property type="entry name" value="Tscrpt_reg_AsnC-like"/>
</dbReference>
<evidence type="ECO:0000256" key="3">
    <source>
        <dbReference type="ARBA" id="ARBA00023163"/>
    </source>
</evidence>
<evidence type="ECO:0000259" key="4">
    <source>
        <dbReference type="PROSITE" id="PS50956"/>
    </source>
</evidence>
<accession>A0ABW7QEB2</accession>
<evidence type="ECO:0000256" key="1">
    <source>
        <dbReference type="ARBA" id="ARBA00023015"/>
    </source>
</evidence>
<dbReference type="SMART" id="SM00344">
    <property type="entry name" value="HTH_ASNC"/>
    <property type="match status" value="1"/>
</dbReference>
<dbReference type="SUPFAM" id="SSF54909">
    <property type="entry name" value="Dimeric alpha+beta barrel"/>
    <property type="match status" value="1"/>
</dbReference>
<dbReference type="Gene3D" id="3.30.70.920">
    <property type="match status" value="1"/>
</dbReference>
<dbReference type="InterPro" id="IPR036390">
    <property type="entry name" value="WH_DNA-bd_sf"/>
</dbReference>
<evidence type="ECO:0000313" key="5">
    <source>
        <dbReference type="EMBL" id="MFH8253220.1"/>
    </source>
</evidence>
<keyword evidence="2" id="KW-0238">DNA-binding</keyword>
<dbReference type="Pfam" id="PF01037">
    <property type="entry name" value="AsnC_trans_reg"/>
    <property type="match status" value="1"/>
</dbReference>
<dbReference type="RefSeq" id="WP_397558646.1">
    <property type="nucleotide sequence ID" value="NZ_JBIQWL010000019.1"/>
</dbReference>
<dbReference type="Proteomes" id="UP001610861">
    <property type="component" value="Unassembled WGS sequence"/>
</dbReference>
<dbReference type="SUPFAM" id="SSF46785">
    <property type="entry name" value="Winged helix' DNA-binding domain"/>
    <property type="match status" value="1"/>
</dbReference>
<name>A0ABW7QEB2_9MICO</name>
<reference evidence="5 6" key="1">
    <citation type="submission" date="2024-09" db="EMBL/GenBank/DDBJ databases">
        <authorList>
            <person name="Pan X."/>
        </authorList>
    </citation>
    <scope>NUCLEOTIDE SEQUENCE [LARGE SCALE GENOMIC DNA]</scope>
    <source>
        <strain evidence="5 6">B2969</strain>
    </source>
</reference>
<dbReference type="EMBL" id="JBIQWL010000019">
    <property type="protein sequence ID" value="MFH8253220.1"/>
    <property type="molecule type" value="Genomic_DNA"/>
</dbReference>
<organism evidence="5 6">
    <name type="scientific">Microbacterium alkaliflavum</name>
    <dbReference type="NCBI Taxonomy" id="3248839"/>
    <lineage>
        <taxon>Bacteria</taxon>
        <taxon>Bacillati</taxon>
        <taxon>Actinomycetota</taxon>
        <taxon>Actinomycetes</taxon>
        <taxon>Micrococcales</taxon>
        <taxon>Microbacteriaceae</taxon>
        <taxon>Microbacterium</taxon>
    </lineage>
</organism>
<keyword evidence="6" id="KW-1185">Reference proteome</keyword>
<evidence type="ECO:0000313" key="6">
    <source>
        <dbReference type="Proteomes" id="UP001610861"/>
    </source>
</evidence>
<dbReference type="InterPro" id="IPR019887">
    <property type="entry name" value="Tscrpt_reg_AsnC/Lrp_C"/>
</dbReference>
<dbReference type="InterPro" id="IPR000485">
    <property type="entry name" value="AsnC-type_HTH_dom"/>
</dbReference>
<comment type="caution">
    <text evidence="5">The sequence shown here is derived from an EMBL/GenBank/DDBJ whole genome shotgun (WGS) entry which is preliminary data.</text>
</comment>
<feature type="domain" description="HTH asnC-type" evidence="4">
    <location>
        <begin position="1"/>
        <end position="64"/>
    </location>
</feature>
<keyword evidence="1" id="KW-0805">Transcription regulation</keyword>
<dbReference type="InterPro" id="IPR036388">
    <property type="entry name" value="WH-like_DNA-bd_sf"/>
</dbReference>
<dbReference type="Gene3D" id="1.10.10.10">
    <property type="entry name" value="Winged helix-like DNA-binding domain superfamily/Winged helix DNA-binding domain"/>
    <property type="match status" value="1"/>
</dbReference>
<dbReference type="InterPro" id="IPR011008">
    <property type="entry name" value="Dimeric_a/b-barrel"/>
</dbReference>
<dbReference type="PROSITE" id="PS50956">
    <property type="entry name" value="HTH_ASNC_2"/>
    <property type="match status" value="1"/>
</dbReference>
<dbReference type="InterPro" id="IPR011991">
    <property type="entry name" value="ArsR-like_HTH"/>
</dbReference>
<protein>
    <submittedName>
        <fullName evidence="5">Lrp/AsnC family transcriptional regulator</fullName>
    </submittedName>
</protein>
<keyword evidence="3" id="KW-0804">Transcription</keyword>
<dbReference type="CDD" id="cd00090">
    <property type="entry name" value="HTH_ARSR"/>
    <property type="match status" value="1"/>
</dbReference>
<gene>
    <name evidence="5" type="ORF">ACH3VR_22835</name>
</gene>
<evidence type="ECO:0000256" key="2">
    <source>
        <dbReference type="ARBA" id="ARBA00023125"/>
    </source>
</evidence>
<dbReference type="PANTHER" id="PTHR30154:SF34">
    <property type="entry name" value="TRANSCRIPTIONAL REGULATOR AZLB"/>
    <property type="match status" value="1"/>
</dbReference>
<sequence>MDAIDREILAQLQVDGRLTITDLAQRVGLSVSPAHRRMRDLERAGVIQGYRATIAPAKVNLGFETLVFITMHDATKPTIAAFEAAVTAIPQITLAQRLFGDPDYLLRVVTADLAHFQNLYDEQLSALPGVQRLNTTLVMKKVVDDRPLPL</sequence>
<dbReference type="PANTHER" id="PTHR30154">
    <property type="entry name" value="LEUCINE-RESPONSIVE REGULATORY PROTEIN"/>
    <property type="match status" value="1"/>
</dbReference>
<proteinExistence type="predicted"/>